<sequence length="98" mass="10575">MTECGKVPDAQKEPVQNRTSARQKRARTKSANLALPETFPMQLKSPARNFLGYGRGLSPQGPRIDSAHLHFTDIEMVFGNSGCRSSAVVTSRGAVDSG</sequence>
<dbReference type="AlphaFoldDB" id="A0AAN6QEK0"/>
<organism evidence="2 3">
    <name type="scientific">Canariomyces notabilis</name>
    <dbReference type="NCBI Taxonomy" id="2074819"/>
    <lineage>
        <taxon>Eukaryota</taxon>
        <taxon>Fungi</taxon>
        <taxon>Dikarya</taxon>
        <taxon>Ascomycota</taxon>
        <taxon>Pezizomycotina</taxon>
        <taxon>Sordariomycetes</taxon>
        <taxon>Sordariomycetidae</taxon>
        <taxon>Sordariales</taxon>
        <taxon>Chaetomiaceae</taxon>
        <taxon>Canariomyces</taxon>
    </lineage>
</organism>
<dbReference type="GeneID" id="89933551"/>
<reference evidence="2" key="1">
    <citation type="journal article" date="2023" name="Mol. Phylogenet. Evol.">
        <title>Genome-scale phylogeny and comparative genomics of the fungal order Sordariales.</title>
        <authorList>
            <person name="Hensen N."/>
            <person name="Bonometti L."/>
            <person name="Westerberg I."/>
            <person name="Brannstrom I.O."/>
            <person name="Guillou S."/>
            <person name="Cros-Aarteil S."/>
            <person name="Calhoun S."/>
            <person name="Haridas S."/>
            <person name="Kuo A."/>
            <person name="Mondo S."/>
            <person name="Pangilinan J."/>
            <person name="Riley R."/>
            <person name="LaButti K."/>
            <person name="Andreopoulos B."/>
            <person name="Lipzen A."/>
            <person name="Chen C."/>
            <person name="Yan M."/>
            <person name="Daum C."/>
            <person name="Ng V."/>
            <person name="Clum A."/>
            <person name="Steindorff A."/>
            <person name="Ohm R.A."/>
            <person name="Martin F."/>
            <person name="Silar P."/>
            <person name="Natvig D.O."/>
            <person name="Lalanne C."/>
            <person name="Gautier V."/>
            <person name="Ament-Velasquez S.L."/>
            <person name="Kruys A."/>
            <person name="Hutchinson M.I."/>
            <person name="Powell A.J."/>
            <person name="Barry K."/>
            <person name="Miller A.N."/>
            <person name="Grigoriev I.V."/>
            <person name="Debuchy R."/>
            <person name="Gladieux P."/>
            <person name="Hiltunen Thoren M."/>
            <person name="Johannesson H."/>
        </authorList>
    </citation>
    <scope>NUCLEOTIDE SEQUENCE</scope>
    <source>
        <strain evidence="2">CBS 508.74</strain>
    </source>
</reference>
<dbReference type="RefSeq" id="XP_064666352.1">
    <property type="nucleotide sequence ID" value="XM_064809427.1"/>
</dbReference>
<gene>
    <name evidence="2" type="ORF">N656DRAFT_374363</name>
</gene>
<protein>
    <submittedName>
        <fullName evidence="2">Uncharacterized protein</fullName>
    </submittedName>
</protein>
<proteinExistence type="predicted"/>
<comment type="caution">
    <text evidence="2">The sequence shown here is derived from an EMBL/GenBank/DDBJ whole genome shotgun (WGS) entry which is preliminary data.</text>
</comment>
<keyword evidence="3" id="KW-1185">Reference proteome</keyword>
<accession>A0AAN6QEK0</accession>
<feature type="region of interest" description="Disordered" evidence="1">
    <location>
        <begin position="1"/>
        <end position="32"/>
    </location>
</feature>
<evidence type="ECO:0000256" key="1">
    <source>
        <dbReference type="SAM" id="MobiDB-lite"/>
    </source>
</evidence>
<evidence type="ECO:0000313" key="3">
    <source>
        <dbReference type="Proteomes" id="UP001302812"/>
    </source>
</evidence>
<evidence type="ECO:0000313" key="2">
    <source>
        <dbReference type="EMBL" id="KAK4108782.1"/>
    </source>
</evidence>
<name>A0AAN6QEK0_9PEZI</name>
<reference evidence="2" key="2">
    <citation type="submission" date="2023-05" db="EMBL/GenBank/DDBJ databases">
        <authorList>
            <consortium name="Lawrence Berkeley National Laboratory"/>
            <person name="Steindorff A."/>
            <person name="Hensen N."/>
            <person name="Bonometti L."/>
            <person name="Westerberg I."/>
            <person name="Brannstrom I.O."/>
            <person name="Guillou S."/>
            <person name="Cros-Aarteil S."/>
            <person name="Calhoun S."/>
            <person name="Haridas S."/>
            <person name="Kuo A."/>
            <person name="Mondo S."/>
            <person name="Pangilinan J."/>
            <person name="Riley R."/>
            <person name="Labutti K."/>
            <person name="Andreopoulos B."/>
            <person name="Lipzen A."/>
            <person name="Chen C."/>
            <person name="Yanf M."/>
            <person name="Daum C."/>
            <person name="Ng V."/>
            <person name="Clum A."/>
            <person name="Ohm R."/>
            <person name="Martin F."/>
            <person name="Silar P."/>
            <person name="Natvig D."/>
            <person name="Lalanne C."/>
            <person name="Gautier V."/>
            <person name="Ament-Velasquez S.L."/>
            <person name="Kruys A."/>
            <person name="Hutchinson M.I."/>
            <person name="Powell A.J."/>
            <person name="Barry K."/>
            <person name="Miller A.N."/>
            <person name="Grigoriev I.V."/>
            <person name="Debuchy R."/>
            <person name="Gladieux P."/>
            <person name="Thoren M.H."/>
            <person name="Johannesson H."/>
        </authorList>
    </citation>
    <scope>NUCLEOTIDE SEQUENCE</scope>
    <source>
        <strain evidence="2">CBS 508.74</strain>
    </source>
</reference>
<dbReference type="EMBL" id="MU853360">
    <property type="protein sequence ID" value="KAK4108782.1"/>
    <property type="molecule type" value="Genomic_DNA"/>
</dbReference>
<dbReference type="Proteomes" id="UP001302812">
    <property type="component" value="Unassembled WGS sequence"/>
</dbReference>